<evidence type="ECO:0000256" key="2">
    <source>
        <dbReference type="SAM" id="SignalP"/>
    </source>
</evidence>
<evidence type="ECO:0000313" key="3">
    <source>
        <dbReference type="EMBL" id="PXW60320.1"/>
    </source>
</evidence>
<dbReference type="OrthoDB" id="9816559at2"/>
<keyword evidence="4" id="KW-1185">Reference proteome</keyword>
<protein>
    <recommendedName>
        <fullName evidence="5">TPR repeat protein</fullName>
    </recommendedName>
</protein>
<organism evidence="3 4">
    <name type="scientific">Chelatococcus asaccharovorans</name>
    <dbReference type="NCBI Taxonomy" id="28210"/>
    <lineage>
        <taxon>Bacteria</taxon>
        <taxon>Pseudomonadati</taxon>
        <taxon>Pseudomonadota</taxon>
        <taxon>Alphaproteobacteria</taxon>
        <taxon>Hyphomicrobiales</taxon>
        <taxon>Chelatococcaceae</taxon>
        <taxon>Chelatococcus</taxon>
    </lineage>
</organism>
<sequence>MIARALVLGGLLLTATAAAAQDGARVPAGGRPADKPAPASPAPVNPAPVNPAPVNPQGLLPFAGDRGAQGTRPRQLPSTVTPSLDAPDSPFGDPSRRGFGQPAASAIPTLPSLPDPNADLAYGAYQRGLYRRAYDEAKARVDQNPRDAAALTLLAELTYQGLGVRQDFAKAAEWYKLAEAQGDPNAAFGLAMMMLAGRGVPKNEMAALGYLEKAAKAGQGPASYNLAVALISTGKPDDLKRAVDLLRTAAEGEIGDAQYALAVLTKQGRGVQQSDTEAAQWMARAAANDNISAQVEYAIMLFNGEGVKADEKRAARLFALAAGRGNAIAQNRYARLLLMGRGVPKSRVEAASWNLMAAQQGLTDRWLDDALKDLSSAERMKAEGLARQRNADLSANLQP</sequence>
<dbReference type="SMART" id="SM00671">
    <property type="entry name" value="SEL1"/>
    <property type="match status" value="6"/>
</dbReference>
<dbReference type="EMBL" id="QJJK01000004">
    <property type="protein sequence ID" value="PXW60320.1"/>
    <property type="molecule type" value="Genomic_DNA"/>
</dbReference>
<feature type="compositionally biased region" description="Pro residues" evidence="1">
    <location>
        <begin position="38"/>
        <end position="54"/>
    </location>
</feature>
<dbReference type="RefSeq" id="WP_110374637.1">
    <property type="nucleotide sequence ID" value="NZ_JAHBRY010000001.1"/>
</dbReference>
<name>A0A2V3UA84_9HYPH</name>
<dbReference type="InterPro" id="IPR050767">
    <property type="entry name" value="Sel1_AlgK"/>
</dbReference>
<feature type="region of interest" description="Disordered" evidence="1">
    <location>
        <begin position="25"/>
        <end position="113"/>
    </location>
</feature>
<dbReference type="Gene3D" id="1.25.40.10">
    <property type="entry name" value="Tetratricopeptide repeat domain"/>
    <property type="match status" value="2"/>
</dbReference>
<dbReference type="Proteomes" id="UP000248021">
    <property type="component" value="Unassembled WGS sequence"/>
</dbReference>
<feature type="signal peptide" evidence="2">
    <location>
        <begin position="1"/>
        <end position="20"/>
    </location>
</feature>
<dbReference type="Pfam" id="PF08238">
    <property type="entry name" value="Sel1"/>
    <property type="match status" value="6"/>
</dbReference>
<evidence type="ECO:0000256" key="1">
    <source>
        <dbReference type="SAM" id="MobiDB-lite"/>
    </source>
</evidence>
<dbReference type="AlphaFoldDB" id="A0A2V3UA84"/>
<feature type="chain" id="PRO_5015966061" description="TPR repeat protein" evidence="2">
    <location>
        <begin position="21"/>
        <end position="399"/>
    </location>
</feature>
<gene>
    <name evidence="3" type="ORF">C7450_104374</name>
</gene>
<dbReference type="InterPro" id="IPR011990">
    <property type="entry name" value="TPR-like_helical_dom_sf"/>
</dbReference>
<evidence type="ECO:0000313" key="4">
    <source>
        <dbReference type="Proteomes" id="UP000248021"/>
    </source>
</evidence>
<dbReference type="PANTHER" id="PTHR11102:SF160">
    <property type="entry name" value="ERAD-ASSOCIATED E3 UBIQUITIN-PROTEIN LIGASE COMPONENT HRD3"/>
    <property type="match status" value="1"/>
</dbReference>
<proteinExistence type="predicted"/>
<comment type="caution">
    <text evidence="3">The sequence shown here is derived from an EMBL/GenBank/DDBJ whole genome shotgun (WGS) entry which is preliminary data.</text>
</comment>
<evidence type="ECO:0008006" key="5">
    <source>
        <dbReference type="Google" id="ProtNLM"/>
    </source>
</evidence>
<dbReference type="InterPro" id="IPR006597">
    <property type="entry name" value="Sel1-like"/>
</dbReference>
<dbReference type="SUPFAM" id="SSF81901">
    <property type="entry name" value="HCP-like"/>
    <property type="match status" value="1"/>
</dbReference>
<keyword evidence="2" id="KW-0732">Signal</keyword>
<dbReference type="PANTHER" id="PTHR11102">
    <property type="entry name" value="SEL-1-LIKE PROTEIN"/>
    <property type="match status" value="1"/>
</dbReference>
<accession>A0A2V3UA84</accession>
<reference evidence="3 4" key="1">
    <citation type="submission" date="2018-05" db="EMBL/GenBank/DDBJ databases">
        <title>Genomic Encyclopedia of Type Strains, Phase IV (KMG-IV): sequencing the most valuable type-strain genomes for metagenomic binning, comparative biology and taxonomic classification.</title>
        <authorList>
            <person name="Goeker M."/>
        </authorList>
    </citation>
    <scope>NUCLEOTIDE SEQUENCE [LARGE SCALE GENOMIC DNA]</scope>
    <source>
        <strain evidence="3 4">DSM 6462</strain>
    </source>
</reference>